<protein>
    <submittedName>
        <fullName evidence="2">Uncharacterized protein</fullName>
    </submittedName>
</protein>
<proteinExistence type="predicted"/>
<evidence type="ECO:0000313" key="2">
    <source>
        <dbReference type="EMBL" id="QHS80884.1"/>
    </source>
</evidence>
<feature type="transmembrane region" description="Helical" evidence="1">
    <location>
        <begin position="6"/>
        <end position="24"/>
    </location>
</feature>
<organism evidence="2">
    <name type="scientific">viral metagenome</name>
    <dbReference type="NCBI Taxonomy" id="1070528"/>
    <lineage>
        <taxon>unclassified sequences</taxon>
        <taxon>metagenomes</taxon>
        <taxon>organismal metagenomes</taxon>
    </lineage>
</organism>
<keyword evidence="1" id="KW-1133">Transmembrane helix</keyword>
<reference evidence="2" key="1">
    <citation type="journal article" date="2020" name="Nature">
        <title>Giant virus diversity and host interactions through global metagenomics.</title>
        <authorList>
            <person name="Schulz F."/>
            <person name="Roux S."/>
            <person name="Paez-Espino D."/>
            <person name="Jungbluth S."/>
            <person name="Walsh D.A."/>
            <person name="Denef V.J."/>
            <person name="McMahon K.D."/>
            <person name="Konstantinidis K.T."/>
            <person name="Eloe-Fadrosh E.A."/>
            <person name="Kyrpides N.C."/>
            <person name="Woyke T."/>
        </authorList>
    </citation>
    <scope>NUCLEOTIDE SEQUENCE</scope>
    <source>
        <strain evidence="2">GVMAG-S-1091796-13</strain>
    </source>
</reference>
<name>A0A6C0AM59_9ZZZZ</name>
<keyword evidence="1" id="KW-0472">Membrane</keyword>
<dbReference type="AlphaFoldDB" id="A0A6C0AM59"/>
<sequence length="33" mass="4021">MTILIIIISFLKLLISNNIFFILFKRPLYTHFH</sequence>
<evidence type="ECO:0000256" key="1">
    <source>
        <dbReference type="SAM" id="Phobius"/>
    </source>
</evidence>
<accession>A0A6C0AM59</accession>
<keyword evidence="1" id="KW-0812">Transmembrane</keyword>
<dbReference type="EMBL" id="MN740725">
    <property type="protein sequence ID" value="QHS80884.1"/>
    <property type="molecule type" value="Genomic_DNA"/>
</dbReference>